<evidence type="ECO:0000256" key="6">
    <source>
        <dbReference type="ARBA" id="ARBA00022777"/>
    </source>
</evidence>
<keyword evidence="5" id="KW-0547">Nucleotide-binding</keyword>
<feature type="transmembrane region" description="Helical" evidence="9">
    <location>
        <begin position="153"/>
        <end position="174"/>
    </location>
</feature>
<evidence type="ECO:0000256" key="3">
    <source>
        <dbReference type="ARBA" id="ARBA00022553"/>
    </source>
</evidence>
<evidence type="ECO:0000256" key="2">
    <source>
        <dbReference type="ARBA" id="ARBA00012438"/>
    </source>
</evidence>
<feature type="transmembrane region" description="Helical" evidence="9">
    <location>
        <begin position="100"/>
        <end position="133"/>
    </location>
</feature>
<dbReference type="GO" id="GO:0000155">
    <property type="term" value="F:phosphorelay sensor kinase activity"/>
    <property type="evidence" value="ECO:0007669"/>
    <property type="project" value="InterPro"/>
</dbReference>
<dbReference type="Proteomes" id="UP000286208">
    <property type="component" value="Unassembled WGS sequence"/>
</dbReference>
<gene>
    <name evidence="11" type="ORF">EGT67_15860</name>
</gene>
<accession>A0A438BBS8</accession>
<dbReference type="GO" id="GO:0046983">
    <property type="term" value="F:protein dimerization activity"/>
    <property type="evidence" value="ECO:0007669"/>
    <property type="project" value="InterPro"/>
</dbReference>
<dbReference type="InterPro" id="IPR011712">
    <property type="entry name" value="Sig_transdc_His_kin_sub3_dim/P"/>
</dbReference>
<dbReference type="Gene3D" id="3.30.565.10">
    <property type="entry name" value="Histidine kinase-like ATPase, C-terminal domain"/>
    <property type="match status" value="1"/>
</dbReference>
<evidence type="ECO:0000256" key="7">
    <source>
        <dbReference type="ARBA" id="ARBA00022840"/>
    </source>
</evidence>
<dbReference type="Gene3D" id="1.20.5.1930">
    <property type="match status" value="1"/>
</dbReference>
<keyword evidence="9" id="KW-1133">Transmembrane helix</keyword>
<evidence type="ECO:0000313" key="11">
    <source>
        <dbReference type="EMBL" id="RVW08407.1"/>
    </source>
</evidence>
<dbReference type="PANTHER" id="PTHR24421:SF10">
    <property type="entry name" value="NITRATE_NITRITE SENSOR PROTEIN NARQ"/>
    <property type="match status" value="1"/>
</dbReference>
<dbReference type="EC" id="2.7.13.3" evidence="2"/>
<dbReference type="EMBL" id="RKLP01000008">
    <property type="protein sequence ID" value="RVW08407.1"/>
    <property type="molecule type" value="Genomic_DNA"/>
</dbReference>
<evidence type="ECO:0000256" key="5">
    <source>
        <dbReference type="ARBA" id="ARBA00022741"/>
    </source>
</evidence>
<protein>
    <recommendedName>
        <fullName evidence="2">histidine kinase</fullName>
        <ecNumber evidence="2">2.7.13.3</ecNumber>
    </recommendedName>
</protein>
<evidence type="ECO:0000256" key="8">
    <source>
        <dbReference type="ARBA" id="ARBA00023012"/>
    </source>
</evidence>
<comment type="caution">
    <text evidence="11">The sequence shown here is derived from an EMBL/GenBank/DDBJ whole genome shotgun (WGS) entry which is preliminary data.</text>
</comment>
<dbReference type="CDD" id="cd16917">
    <property type="entry name" value="HATPase_UhpB-NarQ-NarX-like"/>
    <property type="match status" value="1"/>
</dbReference>
<comment type="catalytic activity">
    <reaction evidence="1">
        <text>ATP + protein L-histidine = ADP + protein N-phospho-L-histidine.</text>
        <dbReference type="EC" id="2.7.13.3"/>
    </reaction>
</comment>
<keyword evidence="4" id="KW-0808">Transferase</keyword>
<dbReference type="AlphaFoldDB" id="A0A438BBS8"/>
<keyword evidence="7" id="KW-0067">ATP-binding</keyword>
<keyword evidence="6 11" id="KW-0418">Kinase</keyword>
<evidence type="ECO:0000256" key="9">
    <source>
        <dbReference type="SAM" id="Phobius"/>
    </source>
</evidence>
<keyword evidence="9" id="KW-0472">Membrane</keyword>
<feature type="domain" description="Signal transduction histidine kinase subgroup 3 dimerisation and phosphoacceptor" evidence="10">
    <location>
        <begin position="213"/>
        <end position="277"/>
    </location>
</feature>
<dbReference type="GO" id="GO:0016020">
    <property type="term" value="C:membrane"/>
    <property type="evidence" value="ECO:0007669"/>
    <property type="project" value="InterPro"/>
</dbReference>
<dbReference type="GO" id="GO:0005524">
    <property type="term" value="F:ATP binding"/>
    <property type="evidence" value="ECO:0007669"/>
    <property type="project" value="UniProtKB-KW"/>
</dbReference>
<dbReference type="InterPro" id="IPR050482">
    <property type="entry name" value="Sensor_HK_TwoCompSys"/>
</dbReference>
<keyword evidence="9" id="KW-0812">Transmembrane</keyword>
<dbReference type="Pfam" id="PF07730">
    <property type="entry name" value="HisKA_3"/>
    <property type="match status" value="1"/>
</dbReference>
<organism evidence="11 12">
    <name type="scientific">Prescottella agglutinans</name>
    <dbReference type="NCBI Taxonomy" id="1644129"/>
    <lineage>
        <taxon>Bacteria</taxon>
        <taxon>Bacillati</taxon>
        <taxon>Actinomycetota</taxon>
        <taxon>Actinomycetes</taxon>
        <taxon>Mycobacteriales</taxon>
        <taxon>Nocardiaceae</taxon>
        <taxon>Prescottella</taxon>
    </lineage>
</organism>
<dbReference type="OrthoDB" id="5242012at2"/>
<evidence type="ECO:0000313" key="12">
    <source>
        <dbReference type="Proteomes" id="UP000286208"/>
    </source>
</evidence>
<evidence type="ECO:0000256" key="4">
    <source>
        <dbReference type="ARBA" id="ARBA00022679"/>
    </source>
</evidence>
<dbReference type="InterPro" id="IPR036890">
    <property type="entry name" value="HATPase_C_sf"/>
</dbReference>
<keyword evidence="8" id="KW-0902">Two-component regulatory system</keyword>
<evidence type="ECO:0000259" key="10">
    <source>
        <dbReference type="Pfam" id="PF07730"/>
    </source>
</evidence>
<evidence type="ECO:0000256" key="1">
    <source>
        <dbReference type="ARBA" id="ARBA00000085"/>
    </source>
</evidence>
<sequence>MTASVSAAMRSGPRYLGTLWPWRALACLVVAGILSCATVIGIVPILMLGLTRRLRTALWEPMLRAHCARLSLIDPAVAAAADAEVRAAADEERLPTVRHVAYVLGAAISGGVASLLAVFGVTVVGMLLAAPLVIRDDYFDLGAWTIETSSGAWGLALAGLVFAVLLLTVVGGWATCESSMARRLLGFGADPWRLEAARLETSRSGLLDAEGSERALLESELHDRVQHRLVALSMTLGLAEASDADGPTGRLAADAHRQVDETLAELRAVLRGYSPRALIERGLAPALADLVADVPLDVDVALDGVAGQEDRLPAPVEHMSYVLVSEALTNAVRHAQARHVTVRGDRVGDMWLLSVTDDGVGGAHPSAGGGLDRLRSRLGALDGTLTVTSPVGGPTTIGMECPV</sequence>
<dbReference type="PANTHER" id="PTHR24421">
    <property type="entry name" value="NITRATE/NITRITE SENSOR PROTEIN NARX-RELATED"/>
    <property type="match status" value="1"/>
</dbReference>
<keyword evidence="3" id="KW-0597">Phosphoprotein</keyword>
<feature type="transmembrane region" description="Helical" evidence="9">
    <location>
        <begin position="20"/>
        <end position="48"/>
    </location>
</feature>
<name>A0A438BBS8_9NOCA</name>
<keyword evidence="12" id="KW-1185">Reference proteome</keyword>
<dbReference type="SUPFAM" id="SSF55874">
    <property type="entry name" value="ATPase domain of HSP90 chaperone/DNA topoisomerase II/histidine kinase"/>
    <property type="match status" value="1"/>
</dbReference>
<reference evidence="11 12" key="1">
    <citation type="submission" date="2018-11" db="EMBL/GenBank/DDBJ databases">
        <title>Rhodococcus spongicola sp. nov. and Rhodococcus xishaensis sp. nov. from marine sponges.</title>
        <authorList>
            <person name="Li L."/>
            <person name="Lin H.W."/>
        </authorList>
    </citation>
    <scope>NUCLEOTIDE SEQUENCE [LARGE SCALE GENOMIC DNA]</scope>
    <source>
        <strain evidence="11 12">CCTCC AB2014297</strain>
    </source>
</reference>
<proteinExistence type="predicted"/>
<dbReference type="RefSeq" id="WP_127917055.1">
    <property type="nucleotide sequence ID" value="NZ_RKLP01000008.1"/>
</dbReference>